<organism evidence="4 5">
    <name type="scientific">Neolentinus lepideus HHB14362 ss-1</name>
    <dbReference type="NCBI Taxonomy" id="1314782"/>
    <lineage>
        <taxon>Eukaryota</taxon>
        <taxon>Fungi</taxon>
        <taxon>Dikarya</taxon>
        <taxon>Basidiomycota</taxon>
        <taxon>Agaricomycotina</taxon>
        <taxon>Agaricomycetes</taxon>
        <taxon>Gloeophyllales</taxon>
        <taxon>Gloeophyllaceae</taxon>
        <taxon>Neolentinus</taxon>
    </lineage>
</organism>
<feature type="region of interest" description="Disordered" evidence="2">
    <location>
        <begin position="739"/>
        <end position="770"/>
    </location>
</feature>
<feature type="compositionally biased region" description="Polar residues" evidence="2">
    <location>
        <begin position="380"/>
        <end position="394"/>
    </location>
</feature>
<name>A0A165VNQ8_9AGAM</name>
<feature type="region of interest" description="Disordered" evidence="2">
    <location>
        <begin position="211"/>
        <end position="230"/>
    </location>
</feature>
<feature type="compositionally biased region" description="Polar residues" evidence="2">
    <location>
        <begin position="244"/>
        <end position="264"/>
    </location>
</feature>
<feature type="compositionally biased region" description="Low complexity" evidence="2">
    <location>
        <begin position="448"/>
        <end position="465"/>
    </location>
</feature>
<dbReference type="Gene3D" id="1.10.150.60">
    <property type="entry name" value="ARID DNA-binding domain"/>
    <property type="match status" value="1"/>
</dbReference>
<feature type="region of interest" description="Disordered" evidence="2">
    <location>
        <begin position="363"/>
        <end position="502"/>
    </location>
</feature>
<dbReference type="CDD" id="cd16100">
    <property type="entry name" value="ARID"/>
    <property type="match status" value="1"/>
</dbReference>
<dbReference type="InterPro" id="IPR001606">
    <property type="entry name" value="ARID_dom"/>
</dbReference>
<proteinExistence type="predicted"/>
<dbReference type="STRING" id="1314782.A0A165VNQ8"/>
<feature type="coiled-coil region" evidence="1">
    <location>
        <begin position="288"/>
        <end position="322"/>
    </location>
</feature>
<keyword evidence="1" id="KW-0175">Coiled coil</keyword>
<feature type="region of interest" description="Disordered" evidence="2">
    <location>
        <begin position="647"/>
        <end position="668"/>
    </location>
</feature>
<dbReference type="InParanoid" id="A0A165VNQ8"/>
<dbReference type="SMART" id="SM00501">
    <property type="entry name" value="BRIGHT"/>
    <property type="match status" value="1"/>
</dbReference>
<evidence type="ECO:0000256" key="1">
    <source>
        <dbReference type="SAM" id="Coils"/>
    </source>
</evidence>
<feature type="compositionally biased region" description="Low complexity" evidence="2">
    <location>
        <begin position="482"/>
        <end position="502"/>
    </location>
</feature>
<reference evidence="4 5" key="1">
    <citation type="journal article" date="2016" name="Mol. Biol. Evol.">
        <title>Comparative Genomics of Early-Diverging Mushroom-Forming Fungi Provides Insights into the Origins of Lignocellulose Decay Capabilities.</title>
        <authorList>
            <person name="Nagy L.G."/>
            <person name="Riley R."/>
            <person name="Tritt A."/>
            <person name="Adam C."/>
            <person name="Daum C."/>
            <person name="Floudas D."/>
            <person name="Sun H."/>
            <person name="Yadav J.S."/>
            <person name="Pangilinan J."/>
            <person name="Larsson K.H."/>
            <person name="Matsuura K."/>
            <person name="Barry K."/>
            <person name="Labutti K."/>
            <person name="Kuo R."/>
            <person name="Ohm R.A."/>
            <person name="Bhattacharya S.S."/>
            <person name="Shirouzu T."/>
            <person name="Yoshinaga Y."/>
            <person name="Martin F.M."/>
            <person name="Grigoriev I.V."/>
            <person name="Hibbett D.S."/>
        </authorList>
    </citation>
    <scope>NUCLEOTIDE SEQUENCE [LARGE SCALE GENOMIC DNA]</scope>
    <source>
        <strain evidence="4 5">HHB14362 ss-1</strain>
    </source>
</reference>
<feature type="compositionally biased region" description="Polar residues" evidence="2">
    <location>
        <begin position="466"/>
        <end position="481"/>
    </location>
</feature>
<feature type="domain" description="ARID" evidence="3">
    <location>
        <begin position="528"/>
        <end position="631"/>
    </location>
</feature>
<feature type="compositionally biased region" description="Low complexity" evidence="2">
    <location>
        <begin position="959"/>
        <end position="970"/>
    </location>
</feature>
<dbReference type="OrthoDB" id="1938591at2759"/>
<evidence type="ECO:0000259" key="3">
    <source>
        <dbReference type="PROSITE" id="PS51011"/>
    </source>
</evidence>
<dbReference type="GO" id="GO:0003677">
    <property type="term" value="F:DNA binding"/>
    <property type="evidence" value="ECO:0007669"/>
    <property type="project" value="InterPro"/>
</dbReference>
<feature type="compositionally biased region" description="Pro residues" evidence="2">
    <location>
        <begin position="427"/>
        <end position="437"/>
    </location>
</feature>
<evidence type="ECO:0000313" key="5">
    <source>
        <dbReference type="Proteomes" id="UP000076761"/>
    </source>
</evidence>
<dbReference type="Pfam" id="PF01388">
    <property type="entry name" value="ARID"/>
    <property type="match status" value="1"/>
</dbReference>
<keyword evidence="5" id="KW-1185">Reference proteome</keyword>
<feature type="compositionally biased region" description="Low complexity" evidence="2">
    <location>
        <begin position="1007"/>
        <end position="1017"/>
    </location>
</feature>
<feature type="region of interest" description="Disordered" evidence="2">
    <location>
        <begin position="244"/>
        <end position="286"/>
    </location>
</feature>
<feature type="compositionally biased region" description="Polar residues" evidence="2">
    <location>
        <begin position="1022"/>
        <end position="1039"/>
    </location>
</feature>
<sequence>MADRVPQYPMLPTNFNPALAQHAQMAQQGQHPGLVDQQSVGGMMNPEQARMWPQMQQFLSQQRVQGGGEGMGPVNPQMNQQMMDFMRSNNMARAQGQQMMGQHQQPMNMGQGQMNSGQQFRDLQGTSQQMHPGFNPNFANAGVSNGQQFPVNLSQASAAMAARNPNFLAQMAANQGQMSRQLELIGLAQNQQPQNGPAGVAARLAQTNQQLQHMLQQHTQQGAGANLPQSQNSMAQSNFFAHSSMTPVPDIRQNSPPQVPSQHPMQMGHPQQEPQHSQAQRSMQRPVVPTAEQAVRALMMNRENLRREISAMTNEAQRLRNTVFPLTADAIAQAAKLDQQAAERNVRLEQVVKIISEFDPQKFRMQQSRNGAVPNPGLNAGSTPHPGSNGSPIPSQRPGLPMSAQTPVNWPGQQNMIPPSISNPQGAQPPTPVPPHLPAQFNNSQMNPSQIGQQSGMPQQQQQQPNPLTQRSLSAQGSMGQAAQPVNPAMMNNAPHAPMAKPDAPPLNPLFQTMPQELRAFVQKPIEPLEAQKFRETYTNFRNKKGITLDERMLKINDRSVDLHALHAEVIKEGGGNSVNQKDMWAVIGAKMGFIQFPATAREPAKAGPGVAQQLAHVYTLYLKDFDDLYTQTIFRSRLTQAREKMFAGTGQEPPRAPNLNQGPPAGQNRVMPAQLAQYTRFTAAQLRERGVPETVIQLIESYRPLAMQQAQQQEQFRAALRQNQAANNLPPNMQQRIPSRGPSQLVNQGQNFASGSGMSDPNRQVPTQGQPPMVGPMHSDMMNGAHSQVASAGNNNVPPISSVSRAAAAPQPVARRPTAEQVRESMAFVDELKRTHQANMLQNVHSVTLSKEQEQEYRGFFERLCRLCDTIEPNLGFFHAVWPREDTVPKILTVIHVKDVQRIHFSSPNPKFVVPLDKLKQMAMFVHNGSERFGAYMAALHQQEGIHQGPGPAPAPHGPASSAMPVPSAASPPPMSKTPVPPVPAASRAPQPQGSPVRRKHPPGAPIASTASTPPAVFASTPGTSAATPITITNSPQLGKSPKPRTTAKPKASAPPRRKASIKGGEAPIPDATTKRKREDVPLPEPETNAPSPPKKARTEWEEQPSQEIVRRQEEVENINTDEDAMAFFHTIQDLMEKQIGSNGALPSECSETLDGILKGYGGDSTGPDGTGIPGALDPSNLLVSSPDVAQRSAVDNFDAFFDFSSFSTLDEEVSVSKAPTPDLVASSSANPSPESGTDEPGGHGVAASTMTPKIAEANVDDLSYLNGPLRLGIFGEVDGGESLFYSSDNWKWEGLMPTSDPAWAISDS</sequence>
<feature type="compositionally biased region" description="Low complexity" evidence="2">
    <location>
        <begin position="211"/>
        <end position="221"/>
    </location>
</feature>
<dbReference type="Proteomes" id="UP000076761">
    <property type="component" value="Unassembled WGS sequence"/>
</dbReference>
<evidence type="ECO:0000256" key="2">
    <source>
        <dbReference type="SAM" id="MobiDB-lite"/>
    </source>
</evidence>
<feature type="compositionally biased region" description="Polar residues" evidence="2">
    <location>
        <begin position="1227"/>
        <end position="1237"/>
    </location>
</feature>
<feature type="region of interest" description="Disordered" evidence="2">
    <location>
        <begin position="946"/>
        <end position="1111"/>
    </location>
</feature>
<feature type="compositionally biased region" description="Polar residues" evidence="2">
    <location>
        <begin position="272"/>
        <end position="283"/>
    </location>
</feature>
<evidence type="ECO:0000313" key="4">
    <source>
        <dbReference type="EMBL" id="KZT29950.1"/>
    </source>
</evidence>
<dbReference type="PROSITE" id="PS51011">
    <property type="entry name" value="ARID"/>
    <property type="match status" value="1"/>
</dbReference>
<feature type="compositionally biased region" description="Polar residues" evidence="2">
    <location>
        <begin position="403"/>
        <end position="423"/>
    </location>
</feature>
<dbReference type="EMBL" id="KV425553">
    <property type="protein sequence ID" value="KZT29950.1"/>
    <property type="molecule type" value="Genomic_DNA"/>
</dbReference>
<feature type="compositionally biased region" description="Pro residues" evidence="2">
    <location>
        <begin position="971"/>
        <end position="985"/>
    </location>
</feature>
<dbReference type="SUPFAM" id="SSF46774">
    <property type="entry name" value="ARID-like"/>
    <property type="match status" value="1"/>
</dbReference>
<protein>
    <recommendedName>
        <fullName evidence="3">ARID domain-containing protein</fullName>
    </recommendedName>
</protein>
<dbReference type="InterPro" id="IPR036431">
    <property type="entry name" value="ARID_dom_sf"/>
</dbReference>
<dbReference type="SMART" id="SM01014">
    <property type="entry name" value="ARID"/>
    <property type="match status" value="1"/>
</dbReference>
<gene>
    <name evidence="4" type="ORF">NEOLEDRAFT_1127859</name>
</gene>
<feature type="region of interest" description="Disordered" evidence="2">
    <location>
        <begin position="1217"/>
        <end position="1249"/>
    </location>
</feature>
<accession>A0A165VNQ8</accession>